<evidence type="ECO:0000313" key="3">
    <source>
        <dbReference type="Proteomes" id="UP000441797"/>
    </source>
</evidence>
<dbReference type="PANTHER" id="PTHR43212:SF3">
    <property type="entry name" value="QUERCETIN 2,3-DIOXYGENASE"/>
    <property type="match status" value="1"/>
</dbReference>
<dbReference type="InterPro" id="IPR011051">
    <property type="entry name" value="RmlC_Cupin_sf"/>
</dbReference>
<comment type="caution">
    <text evidence="2">The sequence shown here is derived from an EMBL/GenBank/DDBJ whole genome shotgun (WGS) entry which is preliminary data.</text>
</comment>
<proteinExistence type="predicted"/>
<dbReference type="Proteomes" id="UP000441797">
    <property type="component" value="Unassembled WGS sequence"/>
</dbReference>
<evidence type="ECO:0000313" key="2">
    <source>
        <dbReference type="EMBL" id="MUL36632.1"/>
    </source>
</evidence>
<dbReference type="SUPFAM" id="SSF51182">
    <property type="entry name" value="RmlC-like cupins"/>
    <property type="match status" value="1"/>
</dbReference>
<dbReference type="EMBL" id="NAPY01000012">
    <property type="protein sequence ID" value="MUL36632.1"/>
    <property type="molecule type" value="Genomic_DNA"/>
</dbReference>
<dbReference type="Gene3D" id="2.60.120.10">
    <property type="entry name" value="Jelly Rolls"/>
    <property type="match status" value="1"/>
</dbReference>
<dbReference type="CDD" id="cd20311">
    <property type="entry name" value="cupin_Yhhw_C"/>
    <property type="match status" value="1"/>
</dbReference>
<dbReference type="InterPro" id="IPR014710">
    <property type="entry name" value="RmlC-like_jellyroll"/>
</dbReference>
<organism evidence="2 3">
    <name type="scientific">Gloeocapsopsis dulcis AAB1 = 1H9</name>
    <dbReference type="NCBI Taxonomy" id="1433147"/>
    <lineage>
        <taxon>Bacteria</taxon>
        <taxon>Bacillati</taxon>
        <taxon>Cyanobacteriota</taxon>
        <taxon>Cyanophyceae</taxon>
        <taxon>Oscillatoriophycideae</taxon>
        <taxon>Chroococcales</taxon>
        <taxon>Chroococcaceae</taxon>
        <taxon>Gloeocapsopsis</taxon>
        <taxon>Gloeocapsopsis dulcis</taxon>
    </lineage>
</organism>
<sequence length="91" mass="9718">MRLLGSRDGRDGSISIHQDVNLYTAVLQEGETVSHALADKRVAWLQVVRGAVHLNDQMLTAGDGAAIAQESQITLQGASNDSEVLLFNMAA</sequence>
<reference evidence="2 3" key="1">
    <citation type="journal article" date="2019" name="Front. Microbiol.">
        <title>Genomic Features for Desiccation Tolerance and Sugar Biosynthesis in the Extremophile Gloeocapsopsis sp. UTEX B3054.</title>
        <authorList>
            <person name="Urrejola C."/>
            <person name="Alcorta J."/>
            <person name="Salas L."/>
            <person name="Vasquez M."/>
            <person name="Polz M.F."/>
            <person name="Vicuna R."/>
            <person name="Diez B."/>
        </authorList>
    </citation>
    <scope>NUCLEOTIDE SEQUENCE [LARGE SCALE GENOMIC DNA]</scope>
    <source>
        <strain evidence="2 3">1H9</strain>
    </source>
</reference>
<keyword evidence="3" id="KW-1185">Reference proteome</keyword>
<feature type="domain" description="Quercetin 2,3-dioxygenase C-terminal cupin" evidence="1">
    <location>
        <begin position="3"/>
        <end position="89"/>
    </location>
</feature>
<accession>A0A6N8FVL9</accession>
<dbReference type="Pfam" id="PF17954">
    <property type="entry name" value="Pirin_C_2"/>
    <property type="match status" value="1"/>
</dbReference>
<dbReference type="InterPro" id="IPR041602">
    <property type="entry name" value="Quercetinase_C"/>
</dbReference>
<gene>
    <name evidence="2" type="ORF">BWI75_09795</name>
</gene>
<dbReference type="InterPro" id="IPR012093">
    <property type="entry name" value="Pirin"/>
</dbReference>
<protein>
    <recommendedName>
        <fullName evidence="1">Quercetin 2,3-dioxygenase C-terminal cupin domain-containing protein</fullName>
    </recommendedName>
</protein>
<dbReference type="AlphaFoldDB" id="A0A6N8FVL9"/>
<dbReference type="PANTHER" id="PTHR43212">
    <property type="entry name" value="QUERCETIN 2,3-DIOXYGENASE"/>
    <property type="match status" value="1"/>
</dbReference>
<evidence type="ECO:0000259" key="1">
    <source>
        <dbReference type="Pfam" id="PF17954"/>
    </source>
</evidence>
<dbReference type="RefSeq" id="WP_105218185.1">
    <property type="nucleotide sequence ID" value="NZ_CAWNSU010000076.1"/>
</dbReference>
<name>A0A6N8FVL9_9CHRO</name>